<evidence type="ECO:0000313" key="2">
    <source>
        <dbReference type="EMBL" id="KAJ7756608.1"/>
    </source>
</evidence>
<evidence type="ECO:0000256" key="1">
    <source>
        <dbReference type="SAM" id="MobiDB-lite"/>
    </source>
</evidence>
<dbReference type="Proteomes" id="UP001215598">
    <property type="component" value="Unassembled WGS sequence"/>
</dbReference>
<proteinExistence type="predicted"/>
<feature type="region of interest" description="Disordered" evidence="1">
    <location>
        <begin position="1"/>
        <end position="52"/>
    </location>
</feature>
<reference evidence="2" key="1">
    <citation type="submission" date="2023-03" db="EMBL/GenBank/DDBJ databases">
        <title>Massive genome expansion in bonnet fungi (Mycena s.s.) driven by repeated elements and novel gene families across ecological guilds.</title>
        <authorList>
            <consortium name="Lawrence Berkeley National Laboratory"/>
            <person name="Harder C.B."/>
            <person name="Miyauchi S."/>
            <person name="Viragh M."/>
            <person name="Kuo A."/>
            <person name="Thoen E."/>
            <person name="Andreopoulos B."/>
            <person name="Lu D."/>
            <person name="Skrede I."/>
            <person name="Drula E."/>
            <person name="Henrissat B."/>
            <person name="Morin E."/>
            <person name="Kohler A."/>
            <person name="Barry K."/>
            <person name="LaButti K."/>
            <person name="Morin E."/>
            <person name="Salamov A."/>
            <person name="Lipzen A."/>
            <person name="Mereny Z."/>
            <person name="Hegedus B."/>
            <person name="Baldrian P."/>
            <person name="Stursova M."/>
            <person name="Weitz H."/>
            <person name="Taylor A."/>
            <person name="Grigoriev I.V."/>
            <person name="Nagy L.G."/>
            <person name="Martin F."/>
            <person name="Kauserud H."/>
        </authorList>
    </citation>
    <scope>NUCLEOTIDE SEQUENCE</scope>
    <source>
        <strain evidence="2">CBHHK182m</strain>
    </source>
</reference>
<comment type="caution">
    <text evidence="2">The sequence shown here is derived from an EMBL/GenBank/DDBJ whole genome shotgun (WGS) entry which is preliminary data.</text>
</comment>
<dbReference type="EMBL" id="JARKIB010000046">
    <property type="protein sequence ID" value="KAJ7756608.1"/>
    <property type="molecule type" value="Genomic_DNA"/>
</dbReference>
<sequence>MSSRASTPVDSDDDFGDLHGAMNTSSPVRPAATVSSKRNHETMAGDANADNDDVSGAALTLSSLAGQNIVGRVKHHAEKKRLRVDQVTEVGVFVNSNSSLQGTAGGREAKLLVEIIAARNELEKIVASKPAYEVSAELETNLRKYAPAVLLSSKLTWYKGNGPKEILLNIAKHFRFGMPAGLENIPADWAKVTYVAGDALTQTRSSFKKLLGKSVGVKYDMKKDYAPKFSPPSAQQNIFDLAQLIVKGTPSSVNVELCARIALMRSVYLKHPGKDFWDKLDKRLLKIRQESDGDTKKIVKAFRHILTHDQDTCGTKNYVLPDRAADDFQQRVDNIIEIGDLDMLTSVQADGNVDGDGNA</sequence>
<evidence type="ECO:0000313" key="3">
    <source>
        <dbReference type="Proteomes" id="UP001215598"/>
    </source>
</evidence>
<name>A0AAD7J3Y3_9AGAR</name>
<protein>
    <submittedName>
        <fullName evidence="2">Uncharacterized protein</fullName>
    </submittedName>
</protein>
<accession>A0AAD7J3Y3</accession>
<organism evidence="2 3">
    <name type="scientific">Mycena metata</name>
    <dbReference type="NCBI Taxonomy" id="1033252"/>
    <lineage>
        <taxon>Eukaryota</taxon>
        <taxon>Fungi</taxon>
        <taxon>Dikarya</taxon>
        <taxon>Basidiomycota</taxon>
        <taxon>Agaricomycotina</taxon>
        <taxon>Agaricomycetes</taxon>
        <taxon>Agaricomycetidae</taxon>
        <taxon>Agaricales</taxon>
        <taxon>Marasmiineae</taxon>
        <taxon>Mycenaceae</taxon>
        <taxon>Mycena</taxon>
    </lineage>
</organism>
<gene>
    <name evidence="2" type="ORF">B0H16DRAFT_1721674</name>
</gene>
<keyword evidence="3" id="KW-1185">Reference proteome</keyword>
<dbReference type="AlphaFoldDB" id="A0AAD7J3Y3"/>